<keyword evidence="5 9" id="KW-0653">Protein transport</keyword>
<evidence type="ECO:0000259" key="11">
    <source>
        <dbReference type="Pfam" id="PF21760"/>
    </source>
</evidence>
<comment type="subunit">
    <text evidence="9">Forms a complex with SecF. Part of the essential Sec protein translocation apparatus which comprises SecA, SecYEG and auxiliary proteins SecDF. Other proteins may also be involved.</text>
</comment>
<reference evidence="13 14" key="1">
    <citation type="submission" date="2017-09" db="EMBL/GenBank/DDBJ databases">
        <title>Depth-based differentiation of microbial function through sediment-hosted aquifers and enrichment of novel symbionts in the deep terrestrial subsurface.</title>
        <authorList>
            <person name="Probst A.J."/>
            <person name="Ladd B."/>
            <person name="Jarett J.K."/>
            <person name="Geller-Mcgrath D.E."/>
            <person name="Sieber C.M."/>
            <person name="Emerson J.B."/>
            <person name="Anantharaman K."/>
            <person name="Thomas B.C."/>
            <person name="Malmstrom R."/>
            <person name="Stieglmeier M."/>
            <person name="Klingl A."/>
            <person name="Woyke T."/>
            <person name="Ryan C.M."/>
            <person name="Banfield J.F."/>
        </authorList>
    </citation>
    <scope>NUCLEOTIDE SEQUENCE [LARGE SCALE GENOMIC DNA]</scope>
    <source>
        <strain evidence="13">CG22_combo_CG10-13_8_21_14_all_45_10</strain>
    </source>
</reference>
<dbReference type="InterPro" id="IPR005791">
    <property type="entry name" value="SecD"/>
</dbReference>
<dbReference type="Pfam" id="PF22599">
    <property type="entry name" value="SecDF_P1_head"/>
    <property type="match status" value="1"/>
</dbReference>
<evidence type="ECO:0000256" key="2">
    <source>
        <dbReference type="ARBA" id="ARBA00022448"/>
    </source>
</evidence>
<dbReference type="Gene3D" id="1.20.1640.10">
    <property type="entry name" value="Multidrug efflux transporter AcrB transmembrane domain"/>
    <property type="match status" value="1"/>
</dbReference>
<feature type="transmembrane region" description="Helical" evidence="9">
    <location>
        <begin position="279"/>
        <end position="299"/>
    </location>
</feature>
<dbReference type="PANTHER" id="PTHR30081">
    <property type="entry name" value="PROTEIN-EXPORT MEMBRANE PROTEIN SEC"/>
    <property type="match status" value="1"/>
</dbReference>
<evidence type="ECO:0000256" key="6">
    <source>
        <dbReference type="ARBA" id="ARBA00022989"/>
    </source>
</evidence>
<dbReference type="Pfam" id="PF02355">
    <property type="entry name" value="SecD_SecF_C"/>
    <property type="match status" value="1"/>
</dbReference>
<comment type="subcellular location">
    <subcellularLocation>
        <location evidence="1 9">Cell membrane</location>
        <topology evidence="1 9">Multi-pass membrane protein</topology>
    </subcellularLocation>
</comment>
<dbReference type="PANTHER" id="PTHR30081:SF1">
    <property type="entry name" value="PROTEIN TRANSLOCASE SUBUNIT SECD"/>
    <property type="match status" value="1"/>
</dbReference>
<evidence type="ECO:0000313" key="14">
    <source>
        <dbReference type="Proteomes" id="UP000230759"/>
    </source>
</evidence>
<evidence type="ECO:0000256" key="4">
    <source>
        <dbReference type="ARBA" id="ARBA00022692"/>
    </source>
</evidence>
<dbReference type="Gene3D" id="3.30.1360.200">
    <property type="match status" value="1"/>
</dbReference>
<dbReference type="EMBL" id="PCSV01000016">
    <property type="protein sequence ID" value="PIP57244.1"/>
    <property type="molecule type" value="Genomic_DNA"/>
</dbReference>
<dbReference type="GO" id="GO:0006605">
    <property type="term" value="P:protein targeting"/>
    <property type="evidence" value="ECO:0007669"/>
    <property type="project" value="UniProtKB-UniRule"/>
</dbReference>
<evidence type="ECO:0000256" key="3">
    <source>
        <dbReference type="ARBA" id="ARBA00022475"/>
    </source>
</evidence>
<dbReference type="GO" id="GO:0005886">
    <property type="term" value="C:plasma membrane"/>
    <property type="evidence" value="ECO:0007669"/>
    <property type="project" value="UniProtKB-SubCell"/>
</dbReference>
<keyword evidence="4 9" id="KW-0812">Transmembrane</keyword>
<comment type="function">
    <text evidence="9">Part of the Sec protein translocase complex. Interacts with the SecYEG preprotein conducting channel. SecDF uses the proton motive force (PMF) to complete protein translocation after the ATP-dependent function of SecA.</text>
</comment>
<dbReference type="Pfam" id="PF21760">
    <property type="entry name" value="SecD_1st"/>
    <property type="match status" value="1"/>
</dbReference>
<dbReference type="HAMAP" id="MF_01463_B">
    <property type="entry name" value="SecD_B"/>
    <property type="match status" value="1"/>
</dbReference>
<evidence type="ECO:0000259" key="12">
    <source>
        <dbReference type="Pfam" id="PF22599"/>
    </source>
</evidence>
<dbReference type="NCBIfam" id="TIGR01129">
    <property type="entry name" value="secD"/>
    <property type="match status" value="1"/>
</dbReference>
<keyword evidence="6 9" id="KW-1133">Transmembrane helix</keyword>
<evidence type="ECO:0000256" key="5">
    <source>
        <dbReference type="ARBA" id="ARBA00022927"/>
    </source>
</evidence>
<proteinExistence type="inferred from homology"/>
<dbReference type="InterPro" id="IPR022813">
    <property type="entry name" value="SecD/SecF_arch_bac"/>
</dbReference>
<feature type="domain" description="SecDF P1 head subdomain" evidence="12">
    <location>
        <begin position="139"/>
        <end position="233"/>
    </location>
</feature>
<keyword evidence="7 9" id="KW-0811">Translocation</keyword>
<dbReference type="GO" id="GO:0043952">
    <property type="term" value="P:protein transport by the Sec complex"/>
    <property type="evidence" value="ECO:0007669"/>
    <property type="project" value="UniProtKB-UniRule"/>
</dbReference>
<feature type="domain" description="Protein export membrane protein SecD/SecF C-terminal" evidence="10">
    <location>
        <begin position="237"/>
        <end position="414"/>
    </location>
</feature>
<dbReference type="GO" id="GO:0015450">
    <property type="term" value="F:protein-transporting ATPase activity"/>
    <property type="evidence" value="ECO:0007669"/>
    <property type="project" value="InterPro"/>
</dbReference>
<dbReference type="InterPro" id="IPR048631">
    <property type="entry name" value="SecD_1st"/>
</dbReference>
<comment type="similarity">
    <text evidence="9">Belongs to the SecD/SecF family. SecD subfamily.</text>
</comment>
<dbReference type="NCBIfam" id="TIGR00916">
    <property type="entry name" value="2A0604s01"/>
    <property type="match status" value="1"/>
</dbReference>
<keyword evidence="8 9" id="KW-0472">Membrane</keyword>
<dbReference type="GO" id="GO:0065002">
    <property type="term" value="P:intracellular protein transmembrane transport"/>
    <property type="evidence" value="ECO:0007669"/>
    <property type="project" value="UniProtKB-UniRule"/>
</dbReference>
<comment type="caution">
    <text evidence="13">The sequence shown here is derived from an EMBL/GenBank/DDBJ whole genome shotgun (WGS) entry which is preliminary data.</text>
</comment>
<dbReference type="InterPro" id="IPR054384">
    <property type="entry name" value="SecDF_P1_head"/>
</dbReference>
<dbReference type="InterPro" id="IPR048634">
    <property type="entry name" value="SecD_SecF_C"/>
</dbReference>
<dbReference type="Pfam" id="PF07549">
    <property type="entry name" value="Sec_GG"/>
    <property type="match status" value="1"/>
</dbReference>
<evidence type="ECO:0000259" key="10">
    <source>
        <dbReference type="Pfam" id="PF02355"/>
    </source>
</evidence>
<evidence type="ECO:0000256" key="9">
    <source>
        <dbReference type="HAMAP-Rule" id="MF_01463"/>
    </source>
</evidence>
<keyword evidence="2 9" id="KW-0813">Transport</keyword>
<evidence type="ECO:0000256" key="1">
    <source>
        <dbReference type="ARBA" id="ARBA00004651"/>
    </source>
</evidence>
<feature type="transmembrane region" description="Helical" evidence="9">
    <location>
        <begin position="386"/>
        <end position="409"/>
    </location>
</feature>
<dbReference type="AlphaFoldDB" id="A0A2H0BHZ9"/>
<dbReference type="Gene3D" id="3.30.70.3400">
    <property type="match status" value="1"/>
</dbReference>
<dbReference type="InterPro" id="IPR022646">
    <property type="entry name" value="SecD/SecF_CS"/>
</dbReference>
<gene>
    <name evidence="9 13" type="primary">secD</name>
    <name evidence="13" type="ORF">COX04_00610</name>
</gene>
<organism evidence="13 14">
    <name type="scientific">Candidatus Woesebacteria bacterium CG22_combo_CG10-13_8_21_14_all_45_10</name>
    <dbReference type="NCBI Taxonomy" id="1975060"/>
    <lineage>
        <taxon>Bacteria</taxon>
        <taxon>Candidatus Woeseibacteriota</taxon>
    </lineage>
</organism>
<dbReference type="SUPFAM" id="SSF82866">
    <property type="entry name" value="Multidrug efflux transporter AcrB transmembrane domain"/>
    <property type="match status" value="1"/>
</dbReference>
<evidence type="ECO:0000313" key="13">
    <source>
        <dbReference type="EMBL" id="PIP57244.1"/>
    </source>
</evidence>
<sequence>MTPAKKLILIFALFLGALYVDSPFQSKFNLRLGLDLAGGSHLVFEADTGKIAAEKKSLAITSLRNVIERRVNFFGISEPNVQTSNFEGHDRVMVELPGIKDTKQAQSIIGKTAQLVFMKVVDLPVEKNATPSSTLVPTDLTGADLAESSVVFDRNTGKPAVSISFTQAGADKFEKITGENVGKKVAIVLDNELVSAPVVQEKIAGGQAQITGNFSLDEAKNLSIQLNAGALPVPVSLVEERTVGATLGAESIAKSVKAGAIGLIMVVFFMFLVYGKLGLVADIGLVVFGVLTLALYKLIPVVVTLPGIAGFMLSVGMAVDSNILIFERFKEEKGKHITVADALEVSFGRAWDSIRDANIATLVTAFVLANPLDWNFLHTSGPVRGFAITLALGIGISLFTGIVVSRNLLRVLVKEKRK</sequence>
<dbReference type="Proteomes" id="UP000230759">
    <property type="component" value="Unassembled WGS sequence"/>
</dbReference>
<feature type="domain" description="Protein translocase subunit SecDF P1" evidence="11">
    <location>
        <begin position="63"/>
        <end position="120"/>
    </location>
</feature>
<keyword evidence="3 9" id="KW-1003">Cell membrane</keyword>
<comment type="caution">
    <text evidence="9">Lacks conserved residue(s) required for the propagation of feature annotation.</text>
</comment>
<dbReference type="InterPro" id="IPR055344">
    <property type="entry name" value="SecD_SecF_C_bact"/>
</dbReference>
<accession>A0A2H0BHZ9</accession>
<evidence type="ECO:0000256" key="8">
    <source>
        <dbReference type="ARBA" id="ARBA00023136"/>
    </source>
</evidence>
<feature type="transmembrane region" description="Helical" evidence="9">
    <location>
        <begin position="256"/>
        <end position="274"/>
    </location>
</feature>
<name>A0A2H0BHZ9_9BACT</name>
<protein>
    <recommendedName>
        <fullName evidence="9">Protein translocase subunit SecD</fullName>
    </recommendedName>
</protein>
<evidence type="ECO:0000256" key="7">
    <source>
        <dbReference type="ARBA" id="ARBA00023010"/>
    </source>
</evidence>